<dbReference type="Proteomes" id="UP000190951">
    <property type="component" value="Chromosome"/>
</dbReference>
<dbReference type="KEGG" id="crw:CROST_036130"/>
<proteinExistence type="predicted"/>
<evidence type="ECO:0000313" key="1">
    <source>
        <dbReference type="EMBL" id="URZ12868.1"/>
    </source>
</evidence>
<dbReference type="AlphaFoldDB" id="A0A1S8KYY0"/>
<dbReference type="RefSeq" id="WP_077832250.1">
    <property type="nucleotide sequence ID" value="NZ_CP096983.1"/>
</dbReference>
<name>A0A1S8KYY0_9CLOT</name>
<sequence length="231" mass="27289">MNKNTLEDNILYIIGEYLWLFIISGLCFFIVNIPLIFCSYVYIKSKSYMIFKIIMVLSVFCGPSILALFYEMNKVIEKNDISNNVMKNFFRGYKKNFFEGIFYWSLILIAYMVFNFYFRNLKPLGGINSEVFRGVLLGSKILFFAFVVIAFDVISVIYIRAKRVIRITFLLCKSNLKIFVEIIAIILIFYYFINSISSIFIIFVSFFCYIIAYVSRPILTETKREFFNIEI</sequence>
<organism evidence="1 2">
    <name type="scientific">Clostridium felsineum</name>
    <dbReference type="NCBI Taxonomy" id="36839"/>
    <lineage>
        <taxon>Bacteria</taxon>
        <taxon>Bacillati</taxon>
        <taxon>Bacillota</taxon>
        <taxon>Clostridia</taxon>
        <taxon>Eubacteriales</taxon>
        <taxon>Clostridiaceae</taxon>
        <taxon>Clostridium</taxon>
    </lineage>
</organism>
<dbReference type="InterPro" id="IPR006938">
    <property type="entry name" value="DUF624"/>
</dbReference>
<dbReference type="STRING" id="84029.CROST_38570"/>
<protein>
    <submittedName>
        <fullName evidence="1">Uncharacterized protein</fullName>
    </submittedName>
</protein>
<accession>A0A1S8KYY0</accession>
<evidence type="ECO:0000313" key="2">
    <source>
        <dbReference type="Proteomes" id="UP000190951"/>
    </source>
</evidence>
<keyword evidence="2" id="KW-1185">Reference proteome</keyword>
<gene>
    <name evidence="1" type="ORF">CROST_036130</name>
</gene>
<dbReference type="Pfam" id="PF04854">
    <property type="entry name" value="DUF624"/>
    <property type="match status" value="1"/>
</dbReference>
<dbReference type="EMBL" id="CP096983">
    <property type="protein sequence ID" value="URZ12868.1"/>
    <property type="molecule type" value="Genomic_DNA"/>
</dbReference>
<reference evidence="1 2" key="1">
    <citation type="submission" date="2022-04" db="EMBL/GenBank/DDBJ databases">
        <title>Genome sequence of C. roseum typestrain.</title>
        <authorList>
            <person name="Poehlein A."/>
            <person name="Schoch T."/>
            <person name="Duerre P."/>
            <person name="Daniel R."/>
        </authorList>
    </citation>
    <scope>NUCLEOTIDE SEQUENCE [LARGE SCALE GENOMIC DNA]</scope>
    <source>
        <strain evidence="1 2">DSM 7320</strain>
    </source>
</reference>